<dbReference type="VEuPathDB" id="FungiDB:ATEG_02124"/>
<reference evidence="6" key="1">
    <citation type="submission" date="2005-09" db="EMBL/GenBank/DDBJ databases">
        <title>Annotation of the Aspergillus terreus NIH2624 genome.</title>
        <authorList>
            <person name="Birren B.W."/>
            <person name="Lander E.S."/>
            <person name="Galagan J.E."/>
            <person name="Nusbaum C."/>
            <person name="Devon K."/>
            <person name="Henn M."/>
            <person name="Ma L.-J."/>
            <person name="Jaffe D.B."/>
            <person name="Butler J."/>
            <person name="Alvarez P."/>
            <person name="Gnerre S."/>
            <person name="Grabherr M."/>
            <person name="Kleber M."/>
            <person name="Mauceli E.W."/>
            <person name="Brockman W."/>
            <person name="Rounsley S."/>
            <person name="Young S.K."/>
            <person name="LaButti K."/>
            <person name="Pushparaj V."/>
            <person name="DeCaprio D."/>
            <person name="Crawford M."/>
            <person name="Koehrsen M."/>
            <person name="Engels R."/>
            <person name="Montgomery P."/>
            <person name="Pearson M."/>
            <person name="Howarth C."/>
            <person name="Larson L."/>
            <person name="Luoma S."/>
            <person name="White J."/>
            <person name="Alvarado L."/>
            <person name="Kodira C.D."/>
            <person name="Zeng Q."/>
            <person name="Oleary S."/>
            <person name="Yandava C."/>
            <person name="Denning D.W."/>
            <person name="Nierman W.C."/>
            <person name="Milne T."/>
            <person name="Madden K."/>
        </authorList>
    </citation>
    <scope>NUCLEOTIDE SEQUENCE [LARGE SCALE GENOMIC DNA]</scope>
    <source>
        <strain evidence="6">NIH 2624 / FGSC A1156</strain>
    </source>
</reference>
<dbReference type="Proteomes" id="UP000007963">
    <property type="component" value="Unassembled WGS sequence"/>
</dbReference>
<evidence type="ECO:0000256" key="1">
    <source>
        <dbReference type="ARBA" id="ARBA00007345"/>
    </source>
</evidence>
<organism evidence="5 6">
    <name type="scientific">Aspergillus terreus (strain NIH 2624 / FGSC A1156)</name>
    <dbReference type="NCBI Taxonomy" id="341663"/>
    <lineage>
        <taxon>Eukaryota</taxon>
        <taxon>Fungi</taxon>
        <taxon>Dikarya</taxon>
        <taxon>Ascomycota</taxon>
        <taxon>Pezizomycotina</taxon>
        <taxon>Eurotiomycetes</taxon>
        <taxon>Eurotiomycetidae</taxon>
        <taxon>Eurotiales</taxon>
        <taxon>Aspergillaceae</taxon>
        <taxon>Aspergillus</taxon>
        <taxon>Aspergillus subgen. Circumdati</taxon>
    </lineage>
</organism>
<dbReference type="InterPro" id="IPR023575">
    <property type="entry name" value="Ribosomal_uS19_SF"/>
</dbReference>
<keyword evidence="3 4" id="KW-0687">Ribonucleoprotein</keyword>
<dbReference type="PANTHER" id="PTHR11880">
    <property type="entry name" value="RIBOSOMAL PROTEIN S19P FAMILY MEMBER"/>
    <property type="match status" value="1"/>
</dbReference>
<protein>
    <submittedName>
        <fullName evidence="5">Uncharacterized protein</fullName>
    </submittedName>
</protein>
<dbReference type="EMBL" id="CH476596">
    <property type="protein sequence ID" value="EAU37086.1"/>
    <property type="molecule type" value="Genomic_DNA"/>
</dbReference>
<evidence type="ECO:0000256" key="4">
    <source>
        <dbReference type="RuleBase" id="RU003485"/>
    </source>
</evidence>
<dbReference type="GO" id="GO:0006412">
    <property type="term" value="P:translation"/>
    <property type="evidence" value="ECO:0007669"/>
    <property type="project" value="InterPro"/>
</dbReference>
<dbReference type="InterPro" id="IPR002222">
    <property type="entry name" value="Ribosomal_uS19"/>
</dbReference>
<dbReference type="GeneID" id="4317267"/>
<dbReference type="eggNOG" id="KOG0899">
    <property type="taxonomic scope" value="Eukaryota"/>
</dbReference>
<dbReference type="SUPFAM" id="SSF54570">
    <property type="entry name" value="Ribosomal protein S19"/>
    <property type="match status" value="1"/>
</dbReference>
<sequence length="152" mass="16781">MFPTRALLGRSVWKGPNIVPLPLPRKLPPAPNTPPIKTQKRSATILPNFVGLRFSVHNGKNYQDVLITEEMVGRKLGEYVPYVASAWSMSLSMVVVVVAFANGCICQDPQEIHVQAVEEQMIKASMYRSGWCAVLSIPDMGRFLSGIGGRKQ</sequence>
<dbReference type="Gene3D" id="3.30.860.10">
    <property type="entry name" value="30s Ribosomal Protein S19, Chain A"/>
    <property type="match status" value="1"/>
</dbReference>
<dbReference type="GO" id="GO:0005763">
    <property type="term" value="C:mitochondrial small ribosomal subunit"/>
    <property type="evidence" value="ECO:0007669"/>
    <property type="project" value="TreeGrafter"/>
</dbReference>
<gene>
    <name evidence="5" type="ORF">ATEG_02124</name>
</gene>
<dbReference type="Pfam" id="PF00203">
    <property type="entry name" value="Ribosomal_S19"/>
    <property type="match status" value="1"/>
</dbReference>
<keyword evidence="2 4" id="KW-0689">Ribosomal protein</keyword>
<proteinExistence type="inferred from homology"/>
<dbReference type="GO" id="GO:0003735">
    <property type="term" value="F:structural constituent of ribosome"/>
    <property type="evidence" value="ECO:0007669"/>
    <property type="project" value="InterPro"/>
</dbReference>
<dbReference type="HOGENOM" id="CLU_1721971_0_0_1"/>
<evidence type="ECO:0000256" key="2">
    <source>
        <dbReference type="ARBA" id="ARBA00022980"/>
    </source>
</evidence>
<dbReference type="RefSeq" id="XP_001211302.1">
    <property type="nucleotide sequence ID" value="XM_001211302.1"/>
</dbReference>
<evidence type="ECO:0000313" key="6">
    <source>
        <dbReference type="Proteomes" id="UP000007963"/>
    </source>
</evidence>
<dbReference type="PRINTS" id="PR00975">
    <property type="entry name" value="RIBOSOMALS19"/>
</dbReference>
<name>Q0CW10_ASPTN</name>
<dbReference type="STRING" id="341663.Q0CW10"/>
<evidence type="ECO:0000313" key="5">
    <source>
        <dbReference type="EMBL" id="EAU37086.1"/>
    </source>
</evidence>
<dbReference type="PANTHER" id="PTHR11880:SF8">
    <property type="entry name" value="SMALL RIBOSOMAL SUBUNIT PROTEIN US19M"/>
    <property type="match status" value="1"/>
</dbReference>
<evidence type="ECO:0000256" key="3">
    <source>
        <dbReference type="ARBA" id="ARBA00023274"/>
    </source>
</evidence>
<dbReference type="HAMAP" id="MF_00531">
    <property type="entry name" value="Ribosomal_uS19"/>
    <property type="match status" value="1"/>
</dbReference>
<dbReference type="OrthoDB" id="2043at2759"/>
<dbReference type="GO" id="GO:0000028">
    <property type="term" value="P:ribosomal small subunit assembly"/>
    <property type="evidence" value="ECO:0007669"/>
    <property type="project" value="TreeGrafter"/>
</dbReference>
<dbReference type="AlphaFoldDB" id="Q0CW10"/>
<comment type="similarity">
    <text evidence="1 4">Belongs to the universal ribosomal protein uS19 family.</text>
</comment>
<accession>Q0CW10</accession>